<gene>
    <name evidence="2" type="ORF">PSECIP111951_00516</name>
</gene>
<keyword evidence="1" id="KW-0732">Signal</keyword>
<protein>
    <submittedName>
        <fullName evidence="2">Uncharacterized protein</fullName>
    </submittedName>
</protein>
<sequence length="143" mass="15751">MKKTSIALILSTLAFSAAASASNLGVSITEKPRPGVPQARWTDVVIGDQYSQNQNANFSYNVTNYNVSFSWVTNDGAQGGCQINYDVNRDSSTDFTYQIAKRRYNNTIQILTNLKSGDHLFIQSGFNSNTAPCEVTLKHKIGF</sequence>
<dbReference type="Proteomes" id="UP001152485">
    <property type="component" value="Unassembled WGS sequence"/>
</dbReference>
<name>A0ABM9GE44_9GAMM</name>
<accession>A0ABM9GE44</accession>
<evidence type="ECO:0000256" key="1">
    <source>
        <dbReference type="SAM" id="SignalP"/>
    </source>
</evidence>
<feature type="chain" id="PRO_5047003625" evidence="1">
    <location>
        <begin position="22"/>
        <end position="143"/>
    </location>
</feature>
<evidence type="ECO:0000313" key="2">
    <source>
        <dbReference type="EMBL" id="CAH9051997.1"/>
    </source>
</evidence>
<proteinExistence type="predicted"/>
<organism evidence="2 3">
    <name type="scientific">Pseudoalteromonas holothuriae</name>
    <dbReference type="NCBI Taxonomy" id="2963714"/>
    <lineage>
        <taxon>Bacteria</taxon>
        <taxon>Pseudomonadati</taxon>
        <taxon>Pseudomonadota</taxon>
        <taxon>Gammaproteobacteria</taxon>
        <taxon>Alteromonadales</taxon>
        <taxon>Pseudoalteromonadaceae</taxon>
        <taxon>Pseudoalteromonas</taxon>
    </lineage>
</organism>
<dbReference type="EMBL" id="CAMAPD010000002">
    <property type="protein sequence ID" value="CAH9051997.1"/>
    <property type="molecule type" value="Genomic_DNA"/>
</dbReference>
<reference evidence="2 3" key="1">
    <citation type="submission" date="2022-07" db="EMBL/GenBank/DDBJ databases">
        <authorList>
            <person name="Criscuolo A."/>
        </authorList>
    </citation>
    <scope>NUCLEOTIDE SEQUENCE [LARGE SCALE GENOMIC DNA]</scope>
    <source>
        <strain evidence="3">CIP 111951</strain>
    </source>
</reference>
<feature type="signal peptide" evidence="1">
    <location>
        <begin position="1"/>
        <end position="21"/>
    </location>
</feature>
<comment type="caution">
    <text evidence="2">The sequence shown here is derived from an EMBL/GenBank/DDBJ whole genome shotgun (WGS) entry which is preliminary data.</text>
</comment>
<dbReference type="RefSeq" id="WP_261591734.1">
    <property type="nucleotide sequence ID" value="NZ_CAMAPD010000002.1"/>
</dbReference>
<evidence type="ECO:0000313" key="3">
    <source>
        <dbReference type="Proteomes" id="UP001152485"/>
    </source>
</evidence>